<proteinExistence type="predicted"/>
<dbReference type="Gene3D" id="3.40.50.410">
    <property type="entry name" value="von Willebrand factor, type A domain"/>
    <property type="match status" value="1"/>
</dbReference>
<evidence type="ECO:0000256" key="2">
    <source>
        <dbReference type="SAM" id="Phobius"/>
    </source>
</evidence>
<dbReference type="InterPro" id="IPR002035">
    <property type="entry name" value="VWF_A"/>
</dbReference>
<dbReference type="AlphaFoldDB" id="A0A540RAR0"/>
<feature type="region of interest" description="Disordered" evidence="1">
    <location>
        <begin position="35"/>
        <end position="56"/>
    </location>
</feature>
<name>A0A540RAR0_9CORY</name>
<accession>A0A540RAR0</accession>
<evidence type="ECO:0000313" key="6">
    <source>
        <dbReference type="Proteomes" id="UP000318080"/>
    </source>
</evidence>
<feature type="signal peptide" evidence="3">
    <location>
        <begin position="1"/>
        <end position="30"/>
    </location>
</feature>
<keyword evidence="3" id="KW-0732">Signal</keyword>
<evidence type="ECO:0000256" key="3">
    <source>
        <dbReference type="SAM" id="SignalP"/>
    </source>
</evidence>
<evidence type="ECO:0000259" key="4">
    <source>
        <dbReference type="PROSITE" id="PS50234"/>
    </source>
</evidence>
<reference evidence="5 6" key="1">
    <citation type="submission" date="2019-06" db="EMBL/GenBank/DDBJ databases">
        <title>Draft genome of C. phoceense Strain 272.</title>
        <authorList>
            <person name="Pacheco L.G.C."/>
            <person name="Barberis C.M."/>
            <person name="Almuzara M.N."/>
            <person name="Traglia G.M."/>
            <person name="Santos C.S."/>
            <person name="Rocha D.J.P.G."/>
            <person name="Aguiar E.R.G.R."/>
            <person name="Vay C.A."/>
        </authorList>
    </citation>
    <scope>NUCLEOTIDE SEQUENCE [LARGE SCALE GENOMIC DNA]</scope>
    <source>
        <strain evidence="5 6">272</strain>
    </source>
</reference>
<keyword evidence="6" id="KW-1185">Reference proteome</keyword>
<keyword evidence="2" id="KW-0812">Transmembrane</keyword>
<protein>
    <submittedName>
        <fullName evidence="5">VWA domain-containing protein</fullName>
    </submittedName>
</protein>
<feature type="compositionally biased region" description="Low complexity" evidence="1">
    <location>
        <begin position="35"/>
        <end position="48"/>
    </location>
</feature>
<evidence type="ECO:0000313" key="5">
    <source>
        <dbReference type="EMBL" id="TQE44494.1"/>
    </source>
</evidence>
<evidence type="ECO:0000256" key="1">
    <source>
        <dbReference type="SAM" id="MobiDB-lite"/>
    </source>
</evidence>
<dbReference type="STRING" id="1686286.GCA_900092335_00323"/>
<feature type="region of interest" description="Disordered" evidence="1">
    <location>
        <begin position="591"/>
        <end position="661"/>
    </location>
</feature>
<dbReference type="EMBL" id="VHIR01000002">
    <property type="protein sequence ID" value="TQE44494.1"/>
    <property type="molecule type" value="Genomic_DNA"/>
</dbReference>
<feature type="chain" id="PRO_5022028751" evidence="3">
    <location>
        <begin position="31"/>
        <end position="693"/>
    </location>
</feature>
<dbReference type="SMART" id="SM00327">
    <property type="entry name" value="VWA"/>
    <property type="match status" value="1"/>
</dbReference>
<gene>
    <name evidence="5" type="ORF">EJK80_02680</name>
</gene>
<feature type="transmembrane region" description="Helical" evidence="2">
    <location>
        <begin position="669"/>
        <end position="690"/>
    </location>
</feature>
<dbReference type="Proteomes" id="UP000318080">
    <property type="component" value="Unassembled WGS sequence"/>
</dbReference>
<dbReference type="PROSITE" id="PS50234">
    <property type="entry name" value="VWFA"/>
    <property type="match status" value="1"/>
</dbReference>
<keyword evidence="2" id="KW-1133">Transmembrane helix</keyword>
<feature type="domain" description="VWFA" evidence="4">
    <location>
        <begin position="57"/>
        <end position="247"/>
    </location>
</feature>
<dbReference type="SUPFAM" id="SSF53300">
    <property type="entry name" value="vWA-like"/>
    <property type="match status" value="1"/>
</dbReference>
<organism evidence="5 6">
    <name type="scientific">Corynebacterium phoceense</name>
    <dbReference type="NCBI Taxonomy" id="1686286"/>
    <lineage>
        <taxon>Bacteria</taxon>
        <taxon>Bacillati</taxon>
        <taxon>Actinomycetota</taxon>
        <taxon>Actinomycetes</taxon>
        <taxon>Mycobacteriales</taxon>
        <taxon>Corynebacteriaceae</taxon>
        <taxon>Corynebacterium</taxon>
    </lineage>
</organism>
<sequence>MATSHFSPRTWGAVLSIIFLSLLVVPFAAAQSEESSTAASSTAPSSDAGPTSDKQSKVALVMDASFSMADPESEGGPSKMQVAKDASNQLVDKLPDSALVGAVAYGSKESNAPDNKERGCQDISVLSPVGRIDKAGLKDSFNALEPKGYTPIGNSLKKAAEQLKAAGGEGENSIVLVSDGIDTCAPPPVCDVAKELAADGVGLTVHTIGFQVDEKAQSELDCVAKATGGQSLAAANAAELAQNMEFLTLRSVNMYEARGTPFEFADDPDSAKYLGEGTYHTKVLPRMGKNEAEDRPFYTKLSVPEGYNAYVTVFAIPEQNADGKVTSDIFSTVEAENPAPNCEDYATTVQPSPRTTSGGRYTPPYSASVLVQNEKQPEDEENRCIKMDDWDIVTTLYFADTLSSDQVNQDVELDVEVNVQYVKAGAFAGDEKKPYASRELPGGTQIEEGAPVAGGATFDSAAAVTPEETYNDAIVDGEYRFYKFDVPYGKRPVVTVQGRKTVAEHQSYGLQWDFYNPTRGSVLAGEDIYVGSEEEVNRSAGDSAVQWANRTEYIDGPLTLPGTYYLVFAKSVNGNKHDRTAGIDQGYSFKVELDGEPMDGPEFTPNFEPGAEPSDTPINLASASEDLEKAAETTTTEDAPKEGDNAEQQSADVAQAGEDSAGGSNLKGMLIGAGVVLLIAVGAAGGFLLARRK</sequence>
<keyword evidence="2" id="KW-0472">Membrane</keyword>
<comment type="caution">
    <text evidence="5">The sequence shown here is derived from an EMBL/GenBank/DDBJ whole genome shotgun (WGS) entry which is preliminary data.</text>
</comment>
<dbReference type="Pfam" id="PF13519">
    <property type="entry name" value="VWA_2"/>
    <property type="match status" value="1"/>
</dbReference>
<dbReference type="InterPro" id="IPR036465">
    <property type="entry name" value="vWFA_dom_sf"/>
</dbReference>